<proteinExistence type="inferred from homology"/>
<protein>
    <recommendedName>
        <fullName evidence="6">ADP-dependent (S)-NAD(P)H-hydrate dehydratase</fullName>
        <ecNumber evidence="6">4.2.1.136</ecNumber>
    </recommendedName>
    <alternativeName>
        <fullName evidence="6">ADP-dependent NAD(P)HX dehydratase</fullName>
    </alternativeName>
</protein>
<evidence type="ECO:0000313" key="9">
    <source>
        <dbReference type="Proteomes" id="UP000215185"/>
    </source>
</evidence>
<name>A0A239SKV3_9STRE</name>
<dbReference type="eggNOG" id="COG0063">
    <property type="taxonomic scope" value="Bacteria"/>
</dbReference>
<dbReference type="PANTHER" id="PTHR12592:SF0">
    <property type="entry name" value="ATP-DEPENDENT (S)-NAD(P)H-HYDRATE DEHYDRATASE"/>
    <property type="match status" value="1"/>
</dbReference>
<dbReference type="InterPro" id="IPR017953">
    <property type="entry name" value="Carbohydrate_kinase_pred_CS"/>
</dbReference>
<dbReference type="PANTHER" id="PTHR12592">
    <property type="entry name" value="ATP-DEPENDENT (S)-NAD(P)H-HYDRATE DEHYDRATASE FAMILY MEMBER"/>
    <property type="match status" value="1"/>
</dbReference>
<comment type="catalytic activity">
    <reaction evidence="6">
        <text>(6S)-NADPHX + ADP = AMP + phosphate + NADPH + H(+)</text>
        <dbReference type="Rhea" id="RHEA:32235"/>
        <dbReference type="ChEBI" id="CHEBI:15378"/>
        <dbReference type="ChEBI" id="CHEBI:43474"/>
        <dbReference type="ChEBI" id="CHEBI:57783"/>
        <dbReference type="ChEBI" id="CHEBI:64076"/>
        <dbReference type="ChEBI" id="CHEBI:456215"/>
        <dbReference type="ChEBI" id="CHEBI:456216"/>
        <dbReference type="EC" id="4.2.1.136"/>
    </reaction>
</comment>
<comment type="function">
    <text evidence="6">Catalyzes the dehydration of the S-form of NAD(P)HX at the expense of ADP, which is converted to AMP. Together with NAD(P)HX epimerase, which catalyzes the epimerization of the S- and R-forms, the enzyme allows the repair of both epimers of NAD(P)HX, a damaged form of NAD(P)H that is a result of enzymatic or heat-dependent hydration.</text>
</comment>
<evidence type="ECO:0000256" key="6">
    <source>
        <dbReference type="HAMAP-Rule" id="MF_01965"/>
    </source>
</evidence>
<evidence type="ECO:0000256" key="5">
    <source>
        <dbReference type="ARBA" id="ARBA00023239"/>
    </source>
</evidence>
<dbReference type="EMBL" id="LT906439">
    <property type="protein sequence ID" value="SNU86065.1"/>
    <property type="molecule type" value="Genomic_DNA"/>
</dbReference>
<dbReference type="Gene3D" id="3.40.1190.20">
    <property type="match status" value="1"/>
</dbReference>
<comment type="catalytic activity">
    <reaction evidence="6">
        <text>(6S)-NADHX + ADP = AMP + phosphate + NADH + H(+)</text>
        <dbReference type="Rhea" id="RHEA:32223"/>
        <dbReference type="ChEBI" id="CHEBI:15378"/>
        <dbReference type="ChEBI" id="CHEBI:43474"/>
        <dbReference type="ChEBI" id="CHEBI:57945"/>
        <dbReference type="ChEBI" id="CHEBI:64074"/>
        <dbReference type="ChEBI" id="CHEBI:456215"/>
        <dbReference type="ChEBI" id="CHEBI:456216"/>
        <dbReference type="EC" id="4.2.1.136"/>
    </reaction>
</comment>
<evidence type="ECO:0000256" key="4">
    <source>
        <dbReference type="ARBA" id="ARBA00023027"/>
    </source>
</evidence>
<dbReference type="EC" id="4.2.1.136" evidence="6"/>
<comment type="cofactor">
    <cofactor evidence="6">
        <name>Mg(2+)</name>
        <dbReference type="ChEBI" id="CHEBI:18420"/>
    </cofactor>
</comment>
<feature type="binding site" evidence="6">
    <location>
        <position position="105"/>
    </location>
    <ligand>
        <name>(6S)-NADPHX</name>
        <dbReference type="ChEBI" id="CHEBI:64076"/>
    </ligand>
</feature>
<keyword evidence="9" id="KW-1185">Reference proteome</keyword>
<dbReference type="GO" id="GO:0052855">
    <property type="term" value="F:ADP-dependent NAD(P)H-hydrate dehydratase activity"/>
    <property type="evidence" value="ECO:0007669"/>
    <property type="project" value="UniProtKB-UniRule"/>
</dbReference>
<organism evidence="8 9">
    <name type="scientific">Streptococcus merionis</name>
    <dbReference type="NCBI Taxonomy" id="400065"/>
    <lineage>
        <taxon>Bacteria</taxon>
        <taxon>Bacillati</taxon>
        <taxon>Bacillota</taxon>
        <taxon>Bacilli</taxon>
        <taxon>Lactobacillales</taxon>
        <taxon>Streptococcaceae</taxon>
        <taxon>Streptococcus</taxon>
    </lineage>
</organism>
<dbReference type="Proteomes" id="UP000215185">
    <property type="component" value="Chromosome 1"/>
</dbReference>
<feature type="binding site" evidence="6">
    <location>
        <position position="224"/>
    </location>
    <ligand>
        <name>(6S)-NADPHX</name>
        <dbReference type="ChEBI" id="CHEBI:64076"/>
    </ligand>
</feature>
<dbReference type="OrthoDB" id="9806925at2"/>
<dbReference type="RefSeq" id="WP_018372959.1">
    <property type="nucleotide sequence ID" value="NZ_LT906439.1"/>
</dbReference>
<evidence type="ECO:0000259" key="7">
    <source>
        <dbReference type="PROSITE" id="PS51383"/>
    </source>
</evidence>
<dbReference type="GO" id="GO:0016301">
    <property type="term" value="F:kinase activity"/>
    <property type="evidence" value="ECO:0007669"/>
    <property type="project" value="UniProtKB-KW"/>
</dbReference>
<dbReference type="HAMAP" id="MF_01965">
    <property type="entry name" value="NADHX_dehydratase"/>
    <property type="match status" value="1"/>
</dbReference>
<keyword evidence="1 6" id="KW-0547">Nucleotide-binding</keyword>
<feature type="binding site" evidence="6">
    <location>
        <begin position="194"/>
        <end position="198"/>
    </location>
    <ligand>
        <name>AMP</name>
        <dbReference type="ChEBI" id="CHEBI:456215"/>
    </ligand>
</feature>
<dbReference type="STRING" id="1123308.GCA_000380085_00395"/>
<dbReference type="NCBIfam" id="TIGR00196">
    <property type="entry name" value="yjeF_cterm"/>
    <property type="match status" value="1"/>
</dbReference>
<dbReference type="PROSITE" id="PS51383">
    <property type="entry name" value="YJEF_C_3"/>
    <property type="match status" value="1"/>
</dbReference>
<keyword evidence="2 6" id="KW-0067">ATP-binding</keyword>
<dbReference type="GO" id="GO:0052856">
    <property type="term" value="F:NAD(P)HX epimerase activity"/>
    <property type="evidence" value="ECO:0007669"/>
    <property type="project" value="TreeGrafter"/>
</dbReference>
<dbReference type="GO" id="GO:0046496">
    <property type="term" value="P:nicotinamide nucleotide metabolic process"/>
    <property type="evidence" value="ECO:0007669"/>
    <property type="project" value="UniProtKB-UniRule"/>
</dbReference>
<dbReference type="AlphaFoldDB" id="A0A239SKV3"/>
<feature type="binding site" evidence="6">
    <location>
        <position position="223"/>
    </location>
    <ligand>
        <name>AMP</name>
        <dbReference type="ChEBI" id="CHEBI:456215"/>
    </ligand>
</feature>
<dbReference type="GO" id="GO:0005524">
    <property type="term" value="F:ATP binding"/>
    <property type="evidence" value="ECO:0007669"/>
    <property type="project" value="UniProtKB-KW"/>
</dbReference>
<comment type="similarity">
    <text evidence="6">Belongs to the NnrD/CARKD family.</text>
</comment>
<dbReference type="CDD" id="cd01171">
    <property type="entry name" value="YXKO-related"/>
    <property type="match status" value="1"/>
</dbReference>
<keyword evidence="8" id="KW-0808">Transferase</keyword>
<feature type="binding site" evidence="6">
    <location>
        <position position="44"/>
    </location>
    <ligand>
        <name>(6S)-NADPHX</name>
        <dbReference type="ChEBI" id="CHEBI:64076"/>
    </ligand>
</feature>
<dbReference type="PROSITE" id="PS01050">
    <property type="entry name" value="YJEF_C_2"/>
    <property type="match status" value="1"/>
</dbReference>
<evidence type="ECO:0000256" key="2">
    <source>
        <dbReference type="ARBA" id="ARBA00022840"/>
    </source>
</evidence>
<keyword evidence="8" id="KW-0418">Kinase</keyword>
<keyword evidence="4 6" id="KW-0520">NAD</keyword>
<feature type="binding site" evidence="6">
    <location>
        <position position="158"/>
    </location>
    <ligand>
        <name>(6S)-NADPHX</name>
        <dbReference type="ChEBI" id="CHEBI:64076"/>
    </ligand>
</feature>
<feature type="domain" description="YjeF C-terminal" evidence="7">
    <location>
        <begin position="9"/>
        <end position="282"/>
    </location>
</feature>
<dbReference type="KEGG" id="smen:SAMEA4412692_0064"/>
<accession>A0A239SKV3</accession>
<comment type="subunit">
    <text evidence="6">Homotetramer.</text>
</comment>
<dbReference type="InterPro" id="IPR000631">
    <property type="entry name" value="CARKD"/>
</dbReference>
<keyword evidence="3 6" id="KW-0521">NADP</keyword>
<evidence type="ECO:0000256" key="3">
    <source>
        <dbReference type="ARBA" id="ARBA00022857"/>
    </source>
</evidence>
<reference evidence="8 9" key="1">
    <citation type="submission" date="2017-06" db="EMBL/GenBank/DDBJ databases">
        <authorList>
            <consortium name="Pathogen Informatics"/>
        </authorList>
    </citation>
    <scope>NUCLEOTIDE SEQUENCE [LARGE SCALE GENOMIC DNA]</scope>
    <source>
        <strain evidence="8 9">NCTC13788</strain>
    </source>
</reference>
<gene>
    <name evidence="6 8" type="primary">nnrD</name>
    <name evidence="8" type="ORF">SAMEA4412692_00064</name>
</gene>
<sequence>MVKEIQTVDVNLIRKVILPRSLHSHKGNYGRVLLIGGCYPYGGAILMAARSCVYSGAGLVTVATERDNITALHAQLPEAMAFDIEECPLLEAQLAGAEVIVIGPGLGESDLAREVFTSVLSAVRSSQVLIIDGSALTLLAEKLDLVNSFAGQMILTPHQKEWERLSGLAVEDQLVEANLQALKQFPQGSILIAKRYQTQILQLGQTPRQITIGGPYQATGGMGDTLAGMIAGFVGQFKNDRLDAVSAAVYAHSAIARELSQTNYVTLPSQIAEQIPVFMRSILP</sequence>
<evidence type="ECO:0000256" key="1">
    <source>
        <dbReference type="ARBA" id="ARBA00022741"/>
    </source>
</evidence>
<dbReference type="GO" id="GO:0110051">
    <property type="term" value="P:metabolite repair"/>
    <property type="evidence" value="ECO:0007669"/>
    <property type="project" value="TreeGrafter"/>
</dbReference>
<keyword evidence="5 6" id="KW-0456">Lyase</keyword>
<dbReference type="SUPFAM" id="SSF53613">
    <property type="entry name" value="Ribokinase-like"/>
    <property type="match status" value="1"/>
</dbReference>
<evidence type="ECO:0000313" key="8">
    <source>
        <dbReference type="EMBL" id="SNU86065.1"/>
    </source>
</evidence>
<dbReference type="InterPro" id="IPR029056">
    <property type="entry name" value="Ribokinase-like"/>
</dbReference>
<dbReference type="Pfam" id="PF01256">
    <property type="entry name" value="Carb_kinase"/>
    <property type="match status" value="1"/>
</dbReference>